<keyword evidence="2" id="KW-0444">Lipid biosynthesis</keyword>
<comment type="caution">
    <text evidence="8">The sequence shown here is derived from an EMBL/GenBank/DDBJ whole genome shotgun (WGS) entry which is preliminary data.</text>
</comment>
<dbReference type="AlphaFoldDB" id="A0A850R6J1"/>
<evidence type="ECO:0000256" key="2">
    <source>
        <dbReference type="ARBA" id="ARBA00022516"/>
    </source>
</evidence>
<dbReference type="SUPFAM" id="SSF53901">
    <property type="entry name" value="Thiolase-like"/>
    <property type="match status" value="1"/>
</dbReference>
<dbReference type="EC" id="2.3.1.180" evidence="8"/>
<dbReference type="Gene3D" id="3.40.47.10">
    <property type="match status" value="1"/>
</dbReference>
<feature type="domain" description="Beta-ketoacyl-[acyl-carrier-protein] synthase III C-terminal" evidence="7">
    <location>
        <begin position="1"/>
        <end position="72"/>
    </location>
</feature>
<name>A0A850R6J1_PHODD</name>
<dbReference type="InterPro" id="IPR013747">
    <property type="entry name" value="ACP_syn_III_C"/>
</dbReference>
<sequence>QANLRIISATAKKLSMSLDQVVVTLDRHGNTSAATVPTALDEAVRDGRIQRGQTLLLEAFGGGFTWGSALVKF</sequence>
<evidence type="ECO:0000313" key="9">
    <source>
        <dbReference type="Proteomes" id="UP000533429"/>
    </source>
</evidence>
<dbReference type="PANTHER" id="PTHR43091:SF1">
    <property type="entry name" value="BETA-KETOACYL-[ACYL-CARRIER-PROTEIN] SYNTHASE III, CHLOROPLASTIC"/>
    <property type="match status" value="1"/>
</dbReference>
<protein>
    <submittedName>
        <fullName evidence="8">3-oxoacyl-ACP synthase</fullName>
        <ecNumber evidence="8">2.3.1.180</ecNumber>
    </submittedName>
</protein>
<accession>A0A850R6J1</accession>
<organism evidence="8 9">
    <name type="scientific">Photobacterium damselae subsp. damselae</name>
    <name type="common">Listonella damsela</name>
    <dbReference type="NCBI Taxonomy" id="85581"/>
    <lineage>
        <taxon>Bacteria</taxon>
        <taxon>Pseudomonadati</taxon>
        <taxon>Pseudomonadota</taxon>
        <taxon>Gammaproteobacteria</taxon>
        <taxon>Vibrionales</taxon>
        <taxon>Vibrionaceae</taxon>
        <taxon>Photobacterium</taxon>
    </lineage>
</organism>
<dbReference type="Pfam" id="PF08541">
    <property type="entry name" value="ACP_syn_III_C"/>
    <property type="match status" value="1"/>
</dbReference>
<gene>
    <name evidence="8" type="ORF">HWA77_20115</name>
</gene>
<evidence type="ECO:0000313" key="8">
    <source>
        <dbReference type="EMBL" id="NVP02521.1"/>
    </source>
</evidence>
<keyword evidence="4" id="KW-0276">Fatty acid metabolism</keyword>
<evidence type="ECO:0000259" key="7">
    <source>
        <dbReference type="Pfam" id="PF08541"/>
    </source>
</evidence>
<proteinExistence type="inferred from homology"/>
<comment type="similarity">
    <text evidence="1">Belongs to the thiolase-like superfamily. FabH family.</text>
</comment>
<evidence type="ECO:0000256" key="5">
    <source>
        <dbReference type="ARBA" id="ARBA00023098"/>
    </source>
</evidence>
<dbReference type="EMBL" id="JABXOR010001292">
    <property type="protein sequence ID" value="NVP02521.1"/>
    <property type="molecule type" value="Genomic_DNA"/>
</dbReference>
<dbReference type="PANTHER" id="PTHR43091">
    <property type="entry name" value="3-OXOACYL-[ACYL-CARRIER-PROTEIN] SYNTHASE"/>
    <property type="match status" value="1"/>
</dbReference>
<reference evidence="8 9" key="1">
    <citation type="submission" date="2020-06" db="EMBL/GenBank/DDBJ databases">
        <title>Photobacterium damselae subsp. damselae comparative genomics.</title>
        <authorList>
            <person name="Osorio C.R."/>
        </authorList>
    </citation>
    <scope>NUCLEOTIDE SEQUENCE [LARGE SCALE GENOMIC DNA]</scope>
    <source>
        <strain evidence="8 9">TW250/03</strain>
    </source>
</reference>
<evidence type="ECO:0000256" key="4">
    <source>
        <dbReference type="ARBA" id="ARBA00022832"/>
    </source>
</evidence>
<keyword evidence="6" id="KW-0275">Fatty acid biosynthesis</keyword>
<evidence type="ECO:0000256" key="1">
    <source>
        <dbReference type="ARBA" id="ARBA00008642"/>
    </source>
</evidence>
<dbReference type="Proteomes" id="UP000533429">
    <property type="component" value="Unassembled WGS sequence"/>
</dbReference>
<evidence type="ECO:0000256" key="6">
    <source>
        <dbReference type="ARBA" id="ARBA00023160"/>
    </source>
</evidence>
<evidence type="ECO:0000256" key="3">
    <source>
        <dbReference type="ARBA" id="ARBA00022679"/>
    </source>
</evidence>
<dbReference type="GO" id="GO:0033818">
    <property type="term" value="F:beta-ketoacyl-acyl-carrier-protein synthase III activity"/>
    <property type="evidence" value="ECO:0007669"/>
    <property type="project" value="UniProtKB-EC"/>
</dbReference>
<dbReference type="GO" id="GO:0006633">
    <property type="term" value="P:fatty acid biosynthetic process"/>
    <property type="evidence" value="ECO:0007669"/>
    <property type="project" value="UniProtKB-KW"/>
</dbReference>
<dbReference type="InterPro" id="IPR016039">
    <property type="entry name" value="Thiolase-like"/>
</dbReference>
<feature type="non-terminal residue" evidence="8">
    <location>
        <position position="1"/>
    </location>
</feature>
<keyword evidence="8" id="KW-0012">Acyltransferase</keyword>
<keyword evidence="3 8" id="KW-0808">Transferase</keyword>
<keyword evidence="5" id="KW-0443">Lipid metabolism</keyword>